<dbReference type="STRING" id="408657.SAMN04487995_3220"/>
<evidence type="ECO:0000313" key="5">
    <source>
        <dbReference type="Proteomes" id="UP000199532"/>
    </source>
</evidence>
<dbReference type="PANTHER" id="PTHR42796:SF7">
    <property type="entry name" value="2-DEHYDRO-3-DEOXY-D-ARABINONATE DEHYDRATASE"/>
    <property type="match status" value="1"/>
</dbReference>
<organism evidence="4 5">
    <name type="scientific">Dyadobacter koreensis</name>
    <dbReference type="NCBI Taxonomy" id="408657"/>
    <lineage>
        <taxon>Bacteria</taxon>
        <taxon>Pseudomonadati</taxon>
        <taxon>Bacteroidota</taxon>
        <taxon>Cytophagia</taxon>
        <taxon>Cytophagales</taxon>
        <taxon>Spirosomataceae</taxon>
        <taxon>Dyadobacter</taxon>
    </lineage>
</organism>
<keyword evidence="2" id="KW-0479">Metal-binding</keyword>
<evidence type="ECO:0000256" key="1">
    <source>
        <dbReference type="ARBA" id="ARBA00010211"/>
    </source>
</evidence>
<gene>
    <name evidence="4" type="ORF">SAMN04487995_3220</name>
</gene>
<proteinExistence type="inferred from homology"/>
<dbReference type="OrthoDB" id="9779415at2"/>
<dbReference type="Pfam" id="PF01557">
    <property type="entry name" value="FAA_hydrolase"/>
    <property type="match status" value="1"/>
</dbReference>
<evidence type="ECO:0000256" key="2">
    <source>
        <dbReference type="ARBA" id="ARBA00022723"/>
    </source>
</evidence>
<protein>
    <submittedName>
        <fullName evidence="4">2-dehydro-3-deoxy-D-arabinonate dehydratase</fullName>
    </submittedName>
</protein>
<dbReference type="RefSeq" id="WP_090336768.1">
    <property type="nucleotide sequence ID" value="NZ_FNXY01000005.1"/>
</dbReference>
<dbReference type="PANTHER" id="PTHR42796">
    <property type="entry name" value="FUMARYLACETOACETATE HYDROLASE DOMAIN-CONTAINING PROTEIN 2A-RELATED"/>
    <property type="match status" value="1"/>
</dbReference>
<dbReference type="GO" id="GO:0046872">
    <property type="term" value="F:metal ion binding"/>
    <property type="evidence" value="ECO:0007669"/>
    <property type="project" value="UniProtKB-KW"/>
</dbReference>
<accession>A0A1H6W2Z3</accession>
<sequence length="278" mass="31190">MKLYKTEHGIILEKGDTFYRLPETDWDIVVNRDDLYEWLSLQAESLISVTFTDEFPMPEVLAPIGTQEVWASGVTYNRSKEARMEESEKAGGDTFYDRVYDAERPELFFKSTAWRVIGNHGTVRIRRDSTWDVPEPELTLFASESGTLVGYTIGNDMSSRSIEGENPLYLPQAKSYTGSAALGPCLYVPQEPLSPDTVIDLSIIREGEEVFNGEITLASMKRKADELLRFLYREMSFPTGSYLMTGTGIIPPSDFTLQIGDTVHITIEPIGTLTNTVG</sequence>
<dbReference type="GO" id="GO:0044281">
    <property type="term" value="P:small molecule metabolic process"/>
    <property type="evidence" value="ECO:0007669"/>
    <property type="project" value="UniProtKB-ARBA"/>
</dbReference>
<comment type="similarity">
    <text evidence="1">Belongs to the FAH family.</text>
</comment>
<dbReference type="SUPFAM" id="SSF56529">
    <property type="entry name" value="FAH"/>
    <property type="match status" value="1"/>
</dbReference>
<name>A0A1H6W2Z3_9BACT</name>
<dbReference type="Gene3D" id="3.90.850.10">
    <property type="entry name" value="Fumarylacetoacetase-like, C-terminal domain"/>
    <property type="match status" value="1"/>
</dbReference>
<dbReference type="EMBL" id="FNXY01000005">
    <property type="protein sequence ID" value="SEJ10216.1"/>
    <property type="molecule type" value="Genomic_DNA"/>
</dbReference>
<dbReference type="InterPro" id="IPR051121">
    <property type="entry name" value="FAH"/>
</dbReference>
<dbReference type="AlphaFoldDB" id="A0A1H6W2Z3"/>
<keyword evidence="5" id="KW-1185">Reference proteome</keyword>
<dbReference type="Proteomes" id="UP000199532">
    <property type="component" value="Unassembled WGS sequence"/>
</dbReference>
<evidence type="ECO:0000259" key="3">
    <source>
        <dbReference type="Pfam" id="PF01557"/>
    </source>
</evidence>
<evidence type="ECO:0000313" key="4">
    <source>
        <dbReference type="EMBL" id="SEJ10216.1"/>
    </source>
</evidence>
<reference evidence="4 5" key="1">
    <citation type="submission" date="2016-10" db="EMBL/GenBank/DDBJ databases">
        <authorList>
            <person name="de Groot N.N."/>
        </authorList>
    </citation>
    <scope>NUCLEOTIDE SEQUENCE [LARGE SCALE GENOMIC DNA]</scope>
    <source>
        <strain evidence="4 5">DSM 19938</strain>
    </source>
</reference>
<feature type="domain" description="Fumarylacetoacetase-like C-terminal" evidence="3">
    <location>
        <begin position="116"/>
        <end position="277"/>
    </location>
</feature>
<dbReference type="InterPro" id="IPR011234">
    <property type="entry name" value="Fumarylacetoacetase-like_C"/>
</dbReference>
<dbReference type="InterPro" id="IPR036663">
    <property type="entry name" value="Fumarylacetoacetase_C_sf"/>
</dbReference>
<dbReference type="GO" id="GO:0003824">
    <property type="term" value="F:catalytic activity"/>
    <property type="evidence" value="ECO:0007669"/>
    <property type="project" value="InterPro"/>
</dbReference>